<keyword evidence="2" id="KW-0812">Transmembrane</keyword>
<reference evidence="3 4" key="1">
    <citation type="submission" date="2022-10" db="EMBL/GenBank/DDBJ databases">
        <title>WGS assembly of Paspalum vaginatum 540-79.</title>
        <authorList>
            <person name="Sun G."/>
            <person name="Wase N."/>
            <person name="Shu S."/>
            <person name="Jenkins J."/>
            <person name="Zhou B."/>
            <person name="Torres-Rodriguez J."/>
            <person name="Chen C."/>
            <person name="Sandor L."/>
            <person name="Plott C."/>
            <person name="Yoshinga Y."/>
            <person name="Daum C."/>
            <person name="Qi P."/>
            <person name="Barry K."/>
            <person name="Lipzen A."/>
            <person name="Berry L."/>
            <person name="Pedersen C."/>
            <person name="Gottilla T."/>
            <person name="Foltz A."/>
            <person name="Yu H."/>
            <person name="O'Malley R."/>
            <person name="Zhang C."/>
            <person name="Devos K."/>
            <person name="Sigmon B."/>
            <person name="Yu B."/>
            <person name="Obata T."/>
            <person name="Schmutz J."/>
            <person name="Schnable J."/>
        </authorList>
    </citation>
    <scope>NUCLEOTIDE SEQUENCE [LARGE SCALE GENOMIC DNA]</scope>
    <source>
        <strain evidence="4">cv. 540-79</strain>
    </source>
</reference>
<dbReference type="Proteomes" id="UP001164776">
    <property type="component" value="Unassembled WGS sequence"/>
</dbReference>
<protein>
    <submittedName>
        <fullName evidence="3">Uncharacterized protein</fullName>
    </submittedName>
</protein>
<dbReference type="AlphaFoldDB" id="A0A9W7X8N1"/>
<feature type="transmembrane region" description="Helical" evidence="2">
    <location>
        <begin position="12"/>
        <end position="41"/>
    </location>
</feature>
<evidence type="ECO:0000313" key="4">
    <source>
        <dbReference type="Proteomes" id="UP001164776"/>
    </source>
</evidence>
<accession>A0A9W7X8N1</accession>
<keyword evidence="4" id="KW-1185">Reference proteome</keyword>
<evidence type="ECO:0000256" key="1">
    <source>
        <dbReference type="SAM" id="MobiDB-lite"/>
    </source>
</evidence>
<proteinExistence type="predicted"/>
<gene>
    <name evidence="3" type="ORF">BS78_K254700</name>
</gene>
<comment type="caution">
    <text evidence="3">The sequence shown here is derived from an EMBL/GenBank/DDBJ whole genome shotgun (WGS) entry which is preliminary data.</text>
</comment>
<feature type="compositionally biased region" description="Low complexity" evidence="1">
    <location>
        <begin position="71"/>
        <end position="80"/>
    </location>
</feature>
<feature type="region of interest" description="Disordered" evidence="1">
    <location>
        <begin position="51"/>
        <end position="85"/>
    </location>
</feature>
<name>A0A9W7X8N1_9POAL</name>
<keyword evidence="2" id="KW-0472">Membrane</keyword>
<sequence>MDHAESPSTSTSAALSILIIAPCGLRPAFFIPVTASTFWCARRFANRAARPEYIGSPRPVKPRPMAQQPQTAATSHATTASHRRGRPSIVERLALLEICTSGVQIDLFALHKS</sequence>
<dbReference type="EMBL" id="MU629734">
    <property type="protein sequence ID" value="KAJ1255360.1"/>
    <property type="molecule type" value="Genomic_DNA"/>
</dbReference>
<organism evidence="3 4">
    <name type="scientific">Paspalum vaginatum</name>
    <name type="common">seashore paspalum</name>
    <dbReference type="NCBI Taxonomy" id="158149"/>
    <lineage>
        <taxon>Eukaryota</taxon>
        <taxon>Viridiplantae</taxon>
        <taxon>Streptophyta</taxon>
        <taxon>Embryophyta</taxon>
        <taxon>Tracheophyta</taxon>
        <taxon>Spermatophyta</taxon>
        <taxon>Magnoliopsida</taxon>
        <taxon>Liliopsida</taxon>
        <taxon>Poales</taxon>
        <taxon>Poaceae</taxon>
        <taxon>PACMAD clade</taxon>
        <taxon>Panicoideae</taxon>
        <taxon>Andropogonodae</taxon>
        <taxon>Paspaleae</taxon>
        <taxon>Paspalinae</taxon>
        <taxon>Paspalum</taxon>
    </lineage>
</organism>
<dbReference type="EMBL" id="MU629734">
    <property type="protein sequence ID" value="KAJ1255359.1"/>
    <property type="molecule type" value="Genomic_DNA"/>
</dbReference>
<evidence type="ECO:0000256" key="2">
    <source>
        <dbReference type="SAM" id="Phobius"/>
    </source>
</evidence>
<evidence type="ECO:0000313" key="3">
    <source>
        <dbReference type="EMBL" id="KAJ1255360.1"/>
    </source>
</evidence>
<keyword evidence="2" id="KW-1133">Transmembrane helix</keyword>